<keyword evidence="1" id="KW-0472">Membrane</keyword>
<name>A0A4U8Z4V5_METTU</name>
<gene>
    <name evidence="3" type="ORF">MTUNDRAET4_3629</name>
</gene>
<dbReference type="Proteomes" id="UP000294360">
    <property type="component" value="Chromosome"/>
</dbReference>
<feature type="transmembrane region" description="Helical" evidence="1">
    <location>
        <begin position="229"/>
        <end position="252"/>
    </location>
</feature>
<evidence type="ECO:0000259" key="2">
    <source>
        <dbReference type="Pfam" id="PF18181"/>
    </source>
</evidence>
<feature type="domain" description="SMODS and SLOG-associating 2TM effector" evidence="2">
    <location>
        <begin position="174"/>
        <end position="306"/>
    </location>
</feature>
<evidence type="ECO:0000313" key="3">
    <source>
        <dbReference type="EMBL" id="VFU10516.1"/>
    </source>
</evidence>
<dbReference type="OrthoDB" id="4527901at2"/>
<dbReference type="RefSeq" id="WP_134491280.1">
    <property type="nucleotide sequence ID" value="NZ_LR536450.1"/>
</dbReference>
<evidence type="ECO:0000313" key="4">
    <source>
        <dbReference type="Proteomes" id="UP000294360"/>
    </source>
</evidence>
<feature type="transmembrane region" description="Helical" evidence="1">
    <location>
        <begin position="206"/>
        <end position="223"/>
    </location>
</feature>
<dbReference type="Pfam" id="PF18181">
    <property type="entry name" value="SLATT_1"/>
    <property type="match status" value="1"/>
</dbReference>
<sequence>MTNPESVPPSSKKTAPAGDLGALIATAQRAADWSATADKLKNGVVRARQIVFALSILGATAATIAGQMPSTGSLRTIFATFGAVALAIAAFVSGRSLRAAQIAPWVRVRAAAEALKREAFRFAASAASYSDVATASDLLNGERTKIDADLGDIVQITATRKGSSPREPLTPDEYRKLRVRSQIDEFFLPKANDAYRQAQRLRRFEFGLALLAVIITAVSSVTGKTTFPFTTITFDLAAFTALLTTIAATVLAHIEGSRLEYLASSYAATARRLEDEDSRFSRAVANDWSGFVNHCEDIIASENQSWMAKWTRATDSRPAASANQ</sequence>
<dbReference type="InterPro" id="IPR025325">
    <property type="entry name" value="DUF4231"/>
</dbReference>
<protein>
    <recommendedName>
        <fullName evidence="2">SMODS and SLOG-associating 2TM effector domain-containing protein</fullName>
    </recommendedName>
</protein>
<dbReference type="NCBIfam" id="NF033634">
    <property type="entry name" value="SLATT_1"/>
    <property type="match status" value="1"/>
</dbReference>
<reference evidence="3 4" key="1">
    <citation type="submission" date="2019-03" db="EMBL/GenBank/DDBJ databases">
        <authorList>
            <person name="Kox A.R. M."/>
        </authorList>
    </citation>
    <scope>NUCLEOTIDE SEQUENCE [LARGE SCALE GENOMIC DNA]</scope>
    <source>
        <strain evidence="3">MTUNDRAET4 annotated genome</strain>
    </source>
</reference>
<dbReference type="Pfam" id="PF14015">
    <property type="entry name" value="DUF4231"/>
    <property type="match status" value="1"/>
</dbReference>
<accession>A0A4U8Z4V5</accession>
<feature type="transmembrane region" description="Helical" evidence="1">
    <location>
        <begin position="74"/>
        <end position="92"/>
    </location>
</feature>
<dbReference type="InterPro" id="IPR040884">
    <property type="entry name" value="SLATT_1"/>
</dbReference>
<proteinExistence type="predicted"/>
<dbReference type="KEGG" id="mtun:MTUNDRAET4_3629"/>
<feature type="transmembrane region" description="Helical" evidence="1">
    <location>
        <begin position="50"/>
        <end position="68"/>
    </location>
</feature>
<keyword evidence="1" id="KW-1133">Transmembrane helix</keyword>
<dbReference type="EMBL" id="LR536450">
    <property type="protein sequence ID" value="VFU10516.1"/>
    <property type="molecule type" value="Genomic_DNA"/>
</dbReference>
<keyword evidence="1" id="KW-0812">Transmembrane</keyword>
<dbReference type="AlphaFoldDB" id="A0A4U8Z4V5"/>
<organism evidence="3 4">
    <name type="scientific">Methylocella tundrae</name>
    <dbReference type="NCBI Taxonomy" id="227605"/>
    <lineage>
        <taxon>Bacteria</taxon>
        <taxon>Pseudomonadati</taxon>
        <taxon>Pseudomonadota</taxon>
        <taxon>Alphaproteobacteria</taxon>
        <taxon>Hyphomicrobiales</taxon>
        <taxon>Beijerinckiaceae</taxon>
        <taxon>Methylocella</taxon>
    </lineage>
</organism>
<evidence type="ECO:0000256" key="1">
    <source>
        <dbReference type="SAM" id="Phobius"/>
    </source>
</evidence>